<feature type="compositionally biased region" description="Basic and acidic residues" evidence="1">
    <location>
        <begin position="18"/>
        <end position="33"/>
    </location>
</feature>
<dbReference type="AlphaFoldDB" id="A0A1M5TQQ1"/>
<dbReference type="RefSeq" id="WP_067656088.1">
    <property type="nucleotide sequence ID" value="NZ_FQXG01000003.1"/>
</dbReference>
<dbReference type="OrthoDB" id="10002762at2"/>
<name>A0A1M5TQQ1_9GAMM</name>
<keyword evidence="3" id="KW-1185">Reference proteome</keyword>
<feature type="region of interest" description="Disordered" evidence="1">
    <location>
        <begin position="1"/>
        <end position="51"/>
    </location>
</feature>
<gene>
    <name evidence="2" type="ORF">SAMN02745129_2239</name>
</gene>
<dbReference type="EMBL" id="FQXG01000003">
    <property type="protein sequence ID" value="SHH53008.1"/>
    <property type="molecule type" value="Genomic_DNA"/>
</dbReference>
<evidence type="ECO:0000256" key="1">
    <source>
        <dbReference type="SAM" id="MobiDB-lite"/>
    </source>
</evidence>
<dbReference type="STRING" id="299255.SAMN02745129_2239"/>
<accession>A0A1M5TQQ1</accession>
<sequence length="149" mass="16902">MTNRSNNDRSNHFNPTWEHYRSADYNNPDHELYSDEEEEATTAAPQPASIAASRAAYRQAEQQKEQHRRLNFDLEPVPQYAITRVTVFQDGEPRFCFVLNGTAEQAERSLLSGYPGAGITLVFPAVQIIGPRNTALGDMMRELTRQEDS</sequence>
<dbReference type="Proteomes" id="UP000184268">
    <property type="component" value="Unassembled WGS sequence"/>
</dbReference>
<reference evidence="2 3" key="1">
    <citation type="submission" date="2016-11" db="EMBL/GenBank/DDBJ databases">
        <authorList>
            <person name="Jaros S."/>
            <person name="Januszkiewicz K."/>
            <person name="Wedrychowicz H."/>
        </authorList>
    </citation>
    <scope>NUCLEOTIDE SEQUENCE [LARGE SCALE GENOMIC DNA]</scope>
    <source>
        <strain evidence="2 3">DSM 16917</strain>
    </source>
</reference>
<feature type="compositionally biased region" description="Basic and acidic residues" evidence="1">
    <location>
        <begin position="1"/>
        <end position="11"/>
    </location>
</feature>
<proteinExistence type="predicted"/>
<evidence type="ECO:0000313" key="3">
    <source>
        <dbReference type="Proteomes" id="UP000184268"/>
    </source>
</evidence>
<organism evidence="2 3">
    <name type="scientific">Ferrimonas marina</name>
    <dbReference type="NCBI Taxonomy" id="299255"/>
    <lineage>
        <taxon>Bacteria</taxon>
        <taxon>Pseudomonadati</taxon>
        <taxon>Pseudomonadota</taxon>
        <taxon>Gammaproteobacteria</taxon>
        <taxon>Alteromonadales</taxon>
        <taxon>Ferrimonadaceae</taxon>
        <taxon>Ferrimonas</taxon>
    </lineage>
</organism>
<protein>
    <submittedName>
        <fullName evidence="2">Uncharacterized protein</fullName>
    </submittedName>
</protein>
<evidence type="ECO:0000313" key="2">
    <source>
        <dbReference type="EMBL" id="SHH53008.1"/>
    </source>
</evidence>